<dbReference type="Pfam" id="PF05406">
    <property type="entry name" value="WGR"/>
    <property type="match status" value="1"/>
</dbReference>
<evidence type="ECO:0000313" key="4">
    <source>
        <dbReference type="Proteomes" id="UP000011754"/>
    </source>
</evidence>
<dbReference type="PANTHER" id="PTHR30634:SF13">
    <property type="entry name" value="PROTEIN YEHF"/>
    <property type="match status" value="1"/>
</dbReference>
<dbReference type="Gene3D" id="2.20.140.10">
    <property type="entry name" value="WGR domain"/>
    <property type="match status" value="1"/>
</dbReference>
<dbReference type="AlphaFoldDB" id="M3E8D5"/>
<dbReference type="CDD" id="cd07996">
    <property type="entry name" value="WGR_MMR_like"/>
    <property type="match status" value="1"/>
</dbReference>
<sequence>MKHYLTFQDDKSDKFWQIEVSENSFIVTYGKTGTSGQTQIKTFDDKEICLKEAKKLLSEKLKKGYVETDPPISSTSSDSSKKKTQLPQKLLFLKQNQK</sequence>
<dbReference type="SMART" id="SM00773">
    <property type="entry name" value="WGR"/>
    <property type="match status" value="1"/>
</dbReference>
<dbReference type="PROSITE" id="PS51977">
    <property type="entry name" value="WGR"/>
    <property type="match status" value="1"/>
</dbReference>
<evidence type="ECO:0000313" key="3">
    <source>
        <dbReference type="EMBL" id="EMF43110.1"/>
    </source>
</evidence>
<gene>
    <name evidence="3" type="ORF">LEP1GSC067_3950</name>
</gene>
<reference evidence="3 4" key="1">
    <citation type="submission" date="2013-01" db="EMBL/GenBank/DDBJ databases">
        <authorList>
            <person name="Harkins D.M."/>
            <person name="Durkin A.S."/>
            <person name="Brinkac L.M."/>
            <person name="Haft D.H."/>
            <person name="Selengut J.D."/>
            <person name="Sanka R."/>
            <person name="DePew J."/>
            <person name="Purushe J."/>
            <person name="Hartskeerl R.A."/>
            <person name="Ahmed A."/>
            <person name="van der Linden H."/>
            <person name="Goris M.G.A."/>
            <person name="Vinetz J.M."/>
            <person name="Sutton G.G."/>
            <person name="Nierman W.C."/>
            <person name="Fouts D.E."/>
        </authorList>
    </citation>
    <scope>NUCLEOTIDE SEQUENCE [LARGE SCALE GENOMIC DNA]</scope>
    <source>
        <strain evidence="3 4">TE 1992</strain>
    </source>
</reference>
<dbReference type="InterPro" id="IPR036930">
    <property type="entry name" value="WGR_dom_sf"/>
</dbReference>
<dbReference type="InterPro" id="IPR008893">
    <property type="entry name" value="WGR_domain"/>
</dbReference>
<dbReference type="InterPro" id="IPR050458">
    <property type="entry name" value="LolB"/>
</dbReference>
<proteinExistence type="predicted"/>
<name>M3E8D5_LEPIR</name>
<dbReference type="InterPro" id="IPR049809">
    <property type="entry name" value="YehF/YfeS-like_WGR"/>
</dbReference>
<comment type="caution">
    <text evidence="3">The sequence shown here is derived from an EMBL/GenBank/DDBJ whole genome shotgun (WGS) entry which is preliminary data.</text>
</comment>
<feature type="region of interest" description="Disordered" evidence="1">
    <location>
        <begin position="66"/>
        <end position="98"/>
    </location>
</feature>
<protein>
    <submittedName>
        <fullName evidence="3">WGR domain protein</fullName>
    </submittedName>
</protein>
<dbReference type="SUPFAM" id="SSF142921">
    <property type="entry name" value="WGR domain-like"/>
    <property type="match status" value="1"/>
</dbReference>
<dbReference type="EMBL" id="AKWW02000030">
    <property type="protein sequence ID" value="EMF43110.1"/>
    <property type="molecule type" value="Genomic_DNA"/>
</dbReference>
<evidence type="ECO:0000256" key="1">
    <source>
        <dbReference type="SAM" id="MobiDB-lite"/>
    </source>
</evidence>
<organism evidence="3 4">
    <name type="scientific">Leptospira interrogans serovar Lora str. TE 1992</name>
    <dbReference type="NCBI Taxonomy" id="1193028"/>
    <lineage>
        <taxon>Bacteria</taxon>
        <taxon>Pseudomonadati</taxon>
        <taxon>Spirochaetota</taxon>
        <taxon>Spirochaetia</taxon>
        <taxon>Leptospirales</taxon>
        <taxon>Leptospiraceae</taxon>
        <taxon>Leptospira</taxon>
    </lineage>
</organism>
<dbReference type="PANTHER" id="PTHR30634">
    <property type="entry name" value="OUTER MEMBRANE LOLAB LIPOPROTEIN INSERTION APPARATUS"/>
    <property type="match status" value="1"/>
</dbReference>
<dbReference type="Proteomes" id="UP000011754">
    <property type="component" value="Unassembled WGS sequence"/>
</dbReference>
<accession>M3E8D5</accession>
<evidence type="ECO:0000259" key="2">
    <source>
        <dbReference type="PROSITE" id="PS51977"/>
    </source>
</evidence>
<feature type="domain" description="WGR" evidence="2">
    <location>
        <begin position="1"/>
        <end position="78"/>
    </location>
</feature>